<dbReference type="RefSeq" id="WP_230738677.1">
    <property type="nucleotide sequence ID" value="NZ_JAJNDB010000006.1"/>
</dbReference>
<dbReference type="SUPFAM" id="SSF101898">
    <property type="entry name" value="NHL repeat"/>
    <property type="match status" value="1"/>
</dbReference>
<evidence type="ECO:0000313" key="4">
    <source>
        <dbReference type="Proteomes" id="UP001199469"/>
    </source>
</evidence>
<feature type="signal peptide" evidence="2">
    <location>
        <begin position="1"/>
        <end position="39"/>
    </location>
</feature>
<dbReference type="SUPFAM" id="SSF75011">
    <property type="entry name" value="3-carboxy-cis,cis-mucoante lactonizing enzyme"/>
    <property type="match status" value="1"/>
</dbReference>
<sequence>MSRIRLRPPRARWLVRSLGGATLATALVAGLVAATPAAAPAPADPAVANLALLKKVVADMPADFRASNEKAQAMAAAANPAALGPQVPTVGPAPKDTQILEYPLPPGTFPIDEKNGVDGAIWYTALQSMIRQDPVTKKIDIFPVPAQTGIPYAVNSGPGPWVYFTSLGVSGGPGLKVVGNAINRISTIDHHFESFPIPTPEAYPADIKTGSDGKQWFSETVAGKVGRFDPVTKKIDEFEVGPGTLPQDVTTGEGNCLVFRGCTRDYTQGINYAHWPIQDQNVYFSMTGPASLGSGRLPVVGGTKPEPPTPSPAPNTGPAQGNGLFVIDPKNPGPTTPIVPATGTDPAAKKYPYPTAAALTVDNEPGPSNDCDVWSIYLNGNKFDKFNTVTKKHTEIPQPTPNELSYTNGPTAVGVNEKRMYAGGWRSNALSVVRNIDSPNPVVEDLPYPTPLAIPVDFAQSPRSQSTWSAELRGNNLVEIRNPESYPTGYDPGQHLPPGVGQQRDAHNSYPPVDPPGRAVDKAKESDVLPAPGPSGVSKDATPATVHPGSGLPIAPPPLPLPGTPLLPGTPAGAAPAAPAPAAPGAGAPDAGAPAPAGPAPAAPGRGIPGLG</sequence>
<feature type="compositionally biased region" description="Pro residues" evidence="1">
    <location>
        <begin position="305"/>
        <end position="315"/>
    </location>
</feature>
<gene>
    <name evidence="3" type="ORF">LQ327_25855</name>
</gene>
<dbReference type="PANTHER" id="PTHR40274:SF3">
    <property type="entry name" value="VIRGINIAMYCIN B LYASE"/>
    <property type="match status" value="1"/>
</dbReference>
<dbReference type="PANTHER" id="PTHR40274">
    <property type="entry name" value="VIRGINIAMYCIN B LYASE"/>
    <property type="match status" value="1"/>
</dbReference>
<dbReference type="InterPro" id="IPR015943">
    <property type="entry name" value="WD40/YVTN_repeat-like_dom_sf"/>
</dbReference>
<dbReference type="Gene3D" id="2.130.10.10">
    <property type="entry name" value="YVTN repeat-like/Quinoprotein amine dehydrogenase"/>
    <property type="match status" value="2"/>
</dbReference>
<feature type="compositionally biased region" description="Low complexity" evidence="1">
    <location>
        <begin position="583"/>
        <end position="595"/>
    </location>
</feature>
<keyword evidence="2" id="KW-0732">Signal</keyword>
<proteinExistence type="predicted"/>
<name>A0ABS8PEW0_9PSEU</name>
<feature type="region of interest" description="Disordered" evidence="1">
    <location>
        <begin position="300"/>
        <end position="322"/>
    </location>
</feature>
<feature type="region of interest" description="Disordered" evidence="1">
    <location>
        <begin position="481"/>
        <end position="612"/>
    </location>
</feature>
<protein>
    <submittedName>
        <fullName evidence="3">Uncharacterized protein</fullName>
    </submittedName>
</protein>
<comment type="caution">
    <text evidence="3">The sequence shown here is derived from an EMBL/GenBank/DDBJ whole genome shotgun (WGS) entry which is preliminary data.</text>
</comment>
<keyword evidence="4" id="KW-1185">Reference proteome</keyword>
<dbReference type="Pfam" id="PF24684">
    <property type="entry name" value="Vgb_lyase"/>
    <property type="match status" value="1"/>
</dbReference>
<evidence type="ECO:0000256" key="1">
    <source>
        <dbReference type="SAM" id="MobiDB-lite"/>
    </source>
</evidence>
<feature type="compositionally biased region" description="Low complexity" evidence="1">
    <location>
        <begin position="566"/>
        <end position="577"/>
    </location>
</feature>
<dbReference type="InterPro" id="IPR051344">
    <property type="entry name" value="Vgb"/>
</dbReference>
<reference evidence="3 4" key="1">
    <citation type="submission" date="2021-11" db="EMBL/GenBank/DDBJ databases">
        <title>Draft genome sequence of Actinomycetospora sp. SF1 isolated from the rhizosphere soil.</title>
        <authorList>
            <person name="Duangmal K."/>
            <person name="Chantavorakit T."/>
        </authorList>
    </citation>
    <scope>NUCLEOTIDE SEQUENCE [LARGE SCALE GENOMIC DNA]</scope>
    <source>
        <strain evidence="3 4">TBRC 5722</strain>
    </source>
</reference>
<organism evidence="3 4">
    <name type="scientific">Actinomycetospora endophytica</name>
    <dbReference type="NCBI Taxonomy" id="2291215"/>
    <lineage>
        <taxon>Bacteria</taxon>
        <taxon>Bacillati</taxon>
        <taxon>Actinomycetota</taxon>
        <taxon>Actinomycetes</taxon>
        <taxon>Pseudonocardiales</taxon>
        <taxon>Pseudonocardiaceae</taxon>
        <taxon>Actinomycetospora</taxon>
    </lineage>
</organism>
<accession>A0ABS8PEW0</accession>
<feature type="compositionally biased region" description="Pro residues" evidence="1">
    <location>
        <begin position="554"/>
        <end position="565"/>
    </location>
</feature>
<dbReference type="EMBL" id="JAJNDB010000006">
    <property type="protein sequence ID" value="MCD2196801.1"/>
    <property type="molecule type" value="Genomic_DNA"/>
</dbReference>
<dbReference type="Proteomes" id="UP001199469">
    <property type="component" value="Unassembled WGS sequence"/>
</dbReference>
<evidence type="ECO:0000256" key="2">
    <source>
        <dbReference type="SAM" id="SignalP"/>
    </source>
</evidence>
<feature type="chain" id="PRO_5047134693" evidence="2">
    <location>
        <begin position="40"/>
        <end position="612"/>
    </location>
</feature>
<evidence type="ECO:0000313" key="3">
    <source>
        <dbReference type="EMBL" id="MCD2196801.1"/>
    </source>
</evidence>